<keyword evidence="4 9" id="KW-0489">Methyltransferase</keyword>
<dbReference type="EMBL" id="AQHY01000009">
    <property type="protein sequence ID" value="EOA57046.1"/>
    <property type="molecule type" value="Genomic_DNA"/>
</dbReference>
<evidence type="ECO:0000256" key="3">
    <source>
        <dbReference type="ARBA" id="ARBA00022490"/>
    </source>
</evidence>
<dbReference type="AlphaFoldDB" id="U6RMQ8"/>
<keyword evidence="5 9" id="KW-0808">Transferase</keyword>
<feature type="domain" description="Methylated-DNA-[protein]-cysteine S-methyltransferase DNA binding" evidence="10">
    <location>
        <begin position="71"/>
        <end position="150"/>
    </location>
</feature>
<dbReference type="InterPro" id="IPR008332">
    <property type="entry name" value="MethylG_MeTrfase_N"/>
</dbReference>
<name>U6RMQ8_9BACT</name>
<dbReference type="InterPro" id="IPR023546">
    <property type="entry name" value="MGMT"/>
</dbReference>
<proteinExistence type="inferred from homology"/>
<evidence type="ECO:0000259" key="10">
    <source>
        <dbReference type="Pfam" id="PF01035"/>
    </source>
</evidence>
<dbReference type="InterPro" id="IPR036631">
    <property type="entry name" value="MGMT_N_sf"/>
</dbReference>
<dbReference type="FunFam" id="1.10.10.10:FF:000214">
    <property type="entry name" value="Methylated-DNA--protein-cysteine methyltransferase"/>
    <property type="match status" value="1"/>
</dbReference>
<dbReference type="GeneID" id="60063100"/>
<dbReference type="Pfam" id="PF02870">
    <property type="entry name" value="Methyltransf_1N"/>
    <property type="match status" value="1"/>
</dbReference>
<comment type="function">
    <text evidence="9">Involved in the cellular defense against the biological effects of O6-methylguanine (O6-MeG) and O4-methylthymine (O4-MeT) in DNA. Repairs the methylated nucleobase in DNA by stoichiometrically transferring the methyl group to a cysteine residue in the enzyme. This is a suicide reaction: the enzyme is irreversibly inactivated.</text>
</comment>
<evidence type="ECO:0000256" key="2">
    <source>
        <dbReference type="ARBA" id="ARBA00008711"/>
    </source>
</evidence>
<evidence type="ECO:0000259" key="11">
    <source>
        <dbReference type="Pfam" id="PF02870"/>
    </source>
</evidence>
<dbReference type="EC" id="2.1.1.63" evidence="9"/>
<dbReference type="HAMAP" id="MF_00772">
    <property type="entry name" value="OGT"/>
    <property type="match status" value="1"/>
</dbReference>
<dbReference type="OrthoDB" id="9802228at2"/>
<keyword evidence="3 9" id="KW-0963">Cytoplasm</keyword>
<dbReference type="PROSITE" id="PS00374">
    <property type="entry name" value="MGMT"/>
    <property type="match status" value="1"/>
</dbReference>
<dbReference type="HOGENOM" id="CLU_000445_52_2_10"/>
<sequence>MNYYQYQTVLGLLTICEENDAVIAINVGHYSENKGEKRESELIRRTYKQFVEYLDGKRKVFDLPLSLKGTDFQKQVWQALRDIPYGETRSYKQIAVAIGNPKAVRAVGMANNRNPLLIVVPCHRVIGTDGKMVGYAAGMDKKEFLLRLEGSLL</sequence>
<dbReference type="InterPro" id="IPR036388">
    <property type="entry name" value="WH-like_DNA-bd_sf"/>
</dbReference>
<comment type="catalytic activity">
    <reaction evidence="1 9">
        <text>a 4-O-methyl-thymidine in DNA + L-cysteinyl-[protein] = a thymidine in DNA + S-methyl-L-cysteinyl-[protein]</text>
        <dbReference type="Rhea" id="RHEA:53428"/>
        <dbReference type="Rhea" id="RHEA-COMP:10131"/>
        <dbReference type="Rhea" id="RHEA-COMP:10132"/>
        <dbReference type="Rhea" id="RHEA-COMP:13555"/>
        <dbReference type="Rhea" id="RHEA-COMP:13556"/>
        <dbReference type="ChEBI" id="CHEBI:29950"/>
        <dbReference type="ChEBI" id="CHEBI:82612"/>
        <dbReference type="ChEBI" id="CHEBI:137386"/>
        <dbReference type="ChEBI" id="CHEBI:137387"/>
        <dbReference type="EC" id="2.1.1.63"/>
    </reaction>
</comment>
<comment type="similarity">
    <text evidence="2 9">Belongs to the MGMT family.</text>
</comment>
<dbReference type="GO" id="GO:0032259">
    <property type="term" value="P:methylation"/>
    <property type="evidence" value="ECO:0007669"/>
    <property type="project" value="UniProtKB-KW"/>
</dbReference>
<dbReference type="eggNOG" id="COG0350">
    <property type="taxonomic scope" value="Bacteria"/>
</dbReference>
<dbReference type="PANTHER" id="PTHR10815">
    <property type="entry name" value="METHYLATED-DNA--PROTEIN-CYSTEINE METHYLTRANSFERASE"/>
    <property type="match status" value="1"/>
</dbReference>
<dbReference type="InterPro" id="IPR001497">
    <property type="entry name" value="MethylDNA_cys_MeTrfase_AS"/>
</dbReference>
<dbReference type="InterPro" id="IPR014048">
    <property type="entry name" value="MethylDNA_cys_MeTrfase_DNA-bd"/>
</dbReference>
<dbReference type="SUPFAM" id="SSF46767">
    <property type="entry name" value="Methylated DNA-protein cysteine methyltransferase, C-terminal domain"/>
    <property type="match status" value="1"/>
</dbReference>
<evidence type="ECO:0000256" key="4">
    <source>
        <dbReference type="ARBA" id="ARBA00022603"/>
    </source>
</evidence>
<keyword evidence="6 9" id="KW-0227">DNA damage</keyword>
<feature type="active site" description="Nucleophile; methyl group acceptor" evidence="9">
    <location>
        <position position="122"/>
    </location>
</feature>
<dbReference type="Gene3D" id="1.10.10.10">
    <property type="entry name" value="Winged helix-like DNA-binding domain superfamily/Winged helix DNA-binding domain"/>
    <property type="match status" value="1"/>
</dbReference>
<reference evidence="12 13" key="1">
    <citation type="submission" date="2013-04" db="EMBL/GenBank/DDBJ databases">
        <title>The Genome Sequence of Bacteroides massiliensis DSM 17679.</title>
        <authorList>
            <consortium name="The Broad Institute Genomics Platform"/>
            <person name="Earl A."/>
            <person name="Ward D."/>
            <person name="Feldgarden M."/>
            <person name="Gevers D."/>
            <person name="Martens E."/>
            <person name="Fenner L."/>
            <person name="Roux V."/>
            <person name="Mallet M.N."/>
            <person name="Raoult D."/>
            <person name="Walker B."/>
            <person name="Young S."/>
            <person name="Zeng Q."/>
            <person name="Gargeya S."/>
            <person name="Fitzgerald M."/>
            <person name="Haas B."/>
            <person name="Abouelleil A."/>
            <person name="Allen A.W."/>
            <person name="Alvarado L."/>
            <person name="Arachchi H.M."/>
            <person name="Berlin A.M."/>
            <person name="Chapman S.B."/>
            <person name="Gainer-Dewar J."/>
            <person name="Goldberg J."/>
            <person name="Griggs A."/>
            <person name="Gujja S."/>
            <person name="Hansen M."/>
            <person name="Howarth C."/>
            <person name="Imamovic A."/>
            <person name="Ireland A."/>
            <person name="Larimer J."/>
            <person name="McCowan C."/>
            <person name="Murphy C."/>
            <person name="Pearson M."/>
            <person name="Poon T.W."/>
            <person name="Priest M."/>
            <person name="Roberts A."/>
            <person name="Saif S."/>
            <person name="Shea T."/>
            <person name="Sisk P."/>
            <person name="Sykes S."/>
            <person name="Wortman J."/>
            <person name="Nusbaum C."/>
            <person name="Birren B."/>
        </authorList>
    </citation>
    <scope>NUCLEOTIDE SEQUENCE [LARGE SCALE GENOMIC DNA]</scope>
    <source>
        <strain evidence="13">B84634 / Timone 84634 / DSM 17679 / JCM 13223</strain>
    </source>
</reference>
<evidence type="ECO:0000256" key="5">
    <source>
        <dbReference type="ARBA" id="ARBA00022679"/>
    </source>
</evidence>
<dbReference type="CDD" id="cd06445">
    <property type="entry name" value="ATase"/>
    <property type="match status" value="1"/>
</dbReference>
<evidence type="ECO:0000256" key="1">
    <source>
        <dbReference type="ARBA" id="ARBA00001286"/>
    </source>
</evidence>
<dbReference type="RefSeq" id="WP_005937529.1">
    <property type="nucleotide sequence ID" value="NZ_KB890321.1"/>
</dbReference>
<evidence type="ECO:0000313" key="12">
    <source>
        <dbReference type="EMBL" id="EOA57046.1"/>
    </source>
</evidence>
<dbReference type="Pfam" id="PF01035">
    <property type="entry name" value="DNA_binding_1"/>
    <property type="match status" value="1"/>
</dbReference>
<evidence type="ECO:0000256" key="9">
    <source>
        <dbReference type="HAMAP-Rule" id="MF_00772"/>
    </source>
</evidence>
<keyword evidence="7 9" id="KW-0234">DNA repair</keyword>
<protein>
    <recommendedName>
        <fullName evidence="9">Methylated-DNA--protein-cysteine methyltransferase</fullName>
        <ecNumber evidence="9">2.1.1.63</ecNumber>
    </recommendedName>
    <alternativeName>
        <fullName evidence="9">6-O-methylguanine-DNA methyltransferase</fullName>
        <shortName evidence="9">MGMT</shortName>
    </alternativeName>
    <alternativeName>
        <fullName evidence="9">O-6-methylguanine-DNA-alkyltransferase</fullName>
    </alternativeName>
</protein>
<comment type="miscellaneous">
    <text evidence="9">This enzyme catalyzes only one turnover and therefore is not strictly catalytic. According to one definition, an enzyme is a biocatalyst that acts repeatedly and over many reaction cycles.</text>
</comment>
<feature type="domain" description="Methylguanine DNA methyltransferase ribonuclease-like" evidence="11">
    <location>
        <begin position="3"/>
        <end position="67"/>
    </location>
</feature>
<dbReference type="STRING" id="1121098.HMPREF1534_00857"/>
<dbReference type="PATRIC" id="fig|1121098.3.peg.873"/>
<gene>
    <name evidence="12" type="ORF">HMPREF1534_00857</name>
</gene>
<comment type="caution">
    <text evidence="12">The sequence shown here is derived from an EMBL/GenBank/DDBJ whole genome shotgun (WGS) entry which is preliminary data.</text>
</comment>
<dbReference type="Gene3D" id="3.30.160.70">
    <property type="entry name" value="Methylated DNA-protein cysteine methyltransferase domain"/>
    <property type="match status" value="1"/>
</dbReference>
<accession>U6RMQ8</accession>
<dbReference type="Proteomes" id="UP000017831">
    <property type="component" value="Unassembled WGS sequence"/>
</dbReference>
<dbReference type="PANTHER" id="PTHR10815:SF13">
    <property type="entry name" value="METHYLATED-DNA--PROTEIN-CYSTEINE METHYLTRANSFERASE"/>
    <property type="match status" value="1"/>
</dbReference>
<organism evidence="12 13">
    <name type="scientific">Phocaeicola massiliensis B84634 = Timone 84634 = DSM 17679 = JCM 13223</name>
    <dbReference type="NCBI Taxonomy" id="1121098"/>
    <lineage>
        <taxon>Bacteria</taxon>
        <taxon>Pseudomonadati</taxon>
        <taxon>Bacteroidota</taxon>
        <taxon>Bacteroidia</taxon>
        <taxon>Bacteroidales</taxon>
        <taxon>Bacteroidaceae</taxon>
        <taxon>Phocaeicola</taxon>
    </lineage>
</organism>
<dbReference type="GO" id="GO:0005737">
    <property type="term" value="C:cytoplasm"/>
    <property type="evidence" value="ECO:0007669"/>
    <property type="project" value="UniProtKB-SubCell"/>
</dbReference>
<evidence type="ECO:0000256" key="8">
    <source>
        <dbReference type="ARBA" id="ARBA00049348"/>
    </source>
</evidence>
<keyword evidence="13" id="KW-1185">Reference proteome</keyword>
<dbReference type="SUPFAM" id="SSF53155">
    <property type="entry name" value="Methylated DNA-protein cysteine methyltransferase domain"/>
    <property type="match status" value="1"/>
</dbReference>
<dbReference type="GO" id="GO:0006307">
    <property type="term" value="P:DNA alkylation repair"/>
    <property type="evidence" value="ECO:0007669"/>
    <property type="project" value="UniProtKB-UniRule"/>
</dbReference>
<comment type="catalytic activity">
    <reaction evidence="8 9">
        <text>a 6-O-methyl-2'-deoxyguanosine in DNA + L-cysteinyl-[protein] = S-methyl-L-cysteinyl-[protein] + a 2'-deoxyguanosine in DNA</text>
        <dbReference type="Rhea" id="RHEA:24000"/>
        <dbReference type="Rhea" id="RHEA-COMP:10131"/>
        <dbReference type="Rhea" id="RHEA-COMP:10132"/>
        <dbReference type="Rhea" id="RHEA-COMP:11367"/>
        <dbReference type="Rhea" id="RHEA-COMP:11368"/>
        <dbReference type="ChEBI" id="CHEBI:29950"/>
        <dbReference type="ChEBI" id="CHEBI:82612"/>
        <dbReference type="ChEBI" id="CHEBI:85445"/>
        <dbReference type="ChEBI" id="CHEBI:85448"/>
        <dbReference type="EC" id="2.1.1.63"/>
    </reaction>
</comment>
<dbReference type="InterPro" id="IPR036217">
    <property type="entry name" value="MethylDNA_cys_MeTrfase_DNAb"/>
</dbReference>
<evidence type="ECO:0000256" key="6">
    <source>
        <dbReference type="ARBA" id="ARBA00022763"/>
    </source>
</evidence>
<dbReference type="GO" id="GO:0003908">
    <property type="term" value="F:methylated-DNA-[protein]-cysteine S-methyltransferase activity"/>
    <property type="evidence" value="ECO:0007669"/>
    <property type="project" value="UniProtKB-UniRule"/>
</dbReference>
<evidence type="ECO:0000313" key="13">
    <source>
        <dbReference type="Proteomes" id="UP000017831"/>
    </source>
</evidence>
<comment type="subcellular location">
    <subcellularLocation>
        <location evidence="9">Cytoplasm</location>
    </subcellularLocation>
</comment>
<evidence type="ECO:0000256" key="7">
    <source>
        <dbReference type="ARBA" id="ARBA00023204"/>
    </source>
</evidence>
<dbReference type="NCBIfam" id="TIGR00589">
    <property type="entry name" value="ogt"/>
    <property type="match status" value="1"/>
</dbReference>